<gene>
    <name evidence="6" type="ORF">niasHS_009073</name>
</gene>
<evidence type="ECO:0000256" key="4">
    <source>
        <dbReference type="ARBA" id="ARBA00023136"/>
    </source>
</evidence>
<protein>
    <recommendedName>
        <fullName evidence="8">7TM GPCR serpentine receptor class x (Srx) domain-containing protein</fullName>
    </recommendedName>
</protein>
<reference evidence="6 7" key="1">
    <citation type="submission" date="2024-10" db="EMBL/GenBank/DDBJ databases">
        <authorList>
            <person name="Kim D."/>
        </authorList>
    </citation>
    <scope>NUCLEOTIDE SEQUENCE [LARGE SCALE GENOMIC DNA]</scope>
    <source>
        <strain evidence="6">Taebaek</strain>
    </source>
</reference>
<feature type="transmembrane region" description="Helical" evidence="5">
    <location>
        <begin position="20"/>
        <end position="48"/>
    </location>
</feature>
<dbReference type="AlphaFoldDB" id="A0ABD2JEJ8"/>
<evidence type="ECO:0000313" key="6">
    <source>
        <dbReference type="EMBL" id="KAL3089007.1"/>
    </source>
</evidence>
<keyword evidence="7" id="KW-1185">Reference proteome</keyword>
<name>A0ABD2JEJ8_HETSC</name>
<keyword evidence="3 5" id="KW-1133">Transmembrane helix</keyword>
<dbReference type="SMART" id="SM01381">
    <property type="entry name" value="7TM_GPCR_Srsx"/>
    <property type="match status" value="1"/>
</dbReference>
<feature type="transmembrane region" description="Helical" evidence="5">
    <location>
        <begin position="176"/>
        <end position="200"/>
    </location>
</feature>
<dbReference type="InterPro" id="IPR019424">
    <property type="entry name" value="7TM_GPCR_Srsx"/>
</dbReference>
<dbReference type="PANTHER" id="PTHR23360">
    <property type="entry name" value="G-PROTEIN COUPLED RECEPTORS FAMILY 1 PROFILE DOMAIN-CONTAINING PROTEIN-RELATED"/>
    <property type="match status" value="1"/>
</dbReference>
<accession>A0ABD2JEJ8</accession>
<evidence type="ECO:0000256" key="5">
    <source>
        <dbReference type="SAM" id="Phobius"/>
    </source>
</evidence>
<organism evidence="6 7">
    <name type="scientific">Heterodera schachtii</name>
    <name type="common">Sugarbeet cyst nematode worm</name>
    <name type="synonym">Tylenchus schachtii</name>
    <dbReference type="NCBI Taxonomy" id="97005"/>
    <lineage>
        <taxon>Eukaryota</taxon>
        <taxon>Metazoa</taxon>
        <taxon>Ecdysozoa</taxon>
        <taxon>Nematoda</taxon>
        <taxon>Chromadorea</taxon>
        <taxon>Rhabditida</taxon>
        <taxon>Tylenchina</taxon>
        <taxon>Tylenchomorpha</taxon>
        <taxon>Tylenchoidea</taxon>
        <taxon>Heteroderidae</taxon>
        <taxon>Heteroderinae</taxon>
        <taxon>Heterodera</taxon>
    </lineage>
</organism>
<dbReference type="InterPro" id="IPR000276">
    <property type="entry name" value="GPCR_Rhodpsn"/>
</dbReference>
<proteinExistence type="predicted"/>
<comment type="subcellular location">
    <subcellularLocation>
        <location evidence="1">Membrane</location>
    </subcellularLocation>
</comment>
<evidence type="ECO:0008006" key="8">
    <source>
        <dbReference type="Google" id="ProtNLM"/>
    </source>
</evidence>
<evidence type="ECO:0000256" key="3">
    <source>
        <dbReference type="ARBA" id="ARBA00022989"/>
    </source>
</evidence>
<dbReference type="InterPro" id="IPR047130">
    <property type="entry name" value="7TM_GPCR_Srsx_nematod"/>
</dbReference>
<dbReference type="Pfam" id="PF10320">
    <property type="entry name" value="7TM_GPCR_Srsx"/>
    <property type="match status" value="1"/>
</dbReference>
<evidence type="ECO:0000256" key="2">
    <source>
        <dbReference type="ARBA" id="ARBA00022692"/>
    </source>
</evidence>
<evidence type="ECO:0000313" key="7">
    <source>
        <dbReference type="Proteomes" id="UP001620645"/>
    </source>
</evidence>
<dbReference type="Proteomes" id="UP001620645">
    <property type="component" value="Unassembled WGS sequence"/>
</dbReference>
<keyword evidence="4 5" id="KW-0472">Membrane</keyword>
<dbReference type="PANTHER" id="PTHR23360:SF5">
    <property type="entry name" value="G-PROTEIN COUPLED RECEPTORS FAMILY 1 PROFILE DOMAIN-CONTAINING PROTEIN"/>
    <property type="match status" value="1"/>
</dbReference>
<dbReference type="EMBL" id="JBICCN010000150">
    <property type="protein sequence ID" value="KAL3089007.1"/>
    <property type="molecule type" value="Genomic_DNA"/>
</dbReference>
<sequence length="258" mass="30064">MANLDNISFYLSFKDVNPNWPLISCSFVYGIIAIFGIIFNLSVIWVTVQTKSFRGTVNYLLALCAFFELLHQPGHFLFVYTAFSGQNLIEYDLASKIEFIPIFGMVRHLREQTHRVTKMGRKSRAANVRFGWGRKCPWRKCPWRKCPGGITPTMFFTGIDRLIMISFNEMHSKFKIRLYLCSITIFSVLYGFCNCIKVFYFAKLDGDQLITGSFADFYLFFNNIKQQNKHINYVNKLKAGELLFIVVDPIKYFIFQAE</sequence>
<evidence type="ECO:0000256" key="1">
    <source>
        <dbReference type="ARBA" id="ARBA00004370"/>
    </source>
</evidence>
<dbReference type="GO" id="GO:0016020">
    <property type="term" value="C:membrane"/>
    <property type="evidence" value="ECO:0007669"/>
    <property type="project" value="UniProtKB-SubCell"/>
</dbReference>
<dbReference type="SUPFAM" id="SSF81321">
    <property type="entry name" value="Family A G protein-coupled receptor-like"/>
    <property type="match status" value="1"/>
</dbReference>
<dbReference type="Gene3D" id="1.20.1070.10">
    <property type="entry name" value="Rhodopsin 7-helix transmembrane proteins"/>
    <property type="match status" value="1"/>
</dbReference>
<comment type="caution">
    <text evidence="6">The sequence shown here is derived from an EMBL/GenBank/DDBJ whole genome shotgun (WGS) entry which is preliminary data.</text>
</comment>
<keyword evidence="2 5" id="KW-0812">Transmembrane</keyword>